<keyword evidence="9 12" id="KW-1133">Transmembrane helix</keyword>
<evidence type="ECO:0000313" key="14">
    <source>
        <dbReference type="EMBL" id="MFH0267124.1"/>
    </source>
</evidence>
<dbReference type="CDD" id="cd00212">
    <property type="entry name" value="PTS_IIB_glc"/>
    <property type="match status" value="1"/>
</dbReference>
<evidence type="ECO:0000256" key="3">
    <source>
        <dbReference type="ARBA" id="ARBA00022475"/>
    </source>
</evidence>
<evidence type="ECO:0000256" key="6">
    <source>
        <dbReference type="ARBA" id="ARBA00022683"/>
    </source>
</evidence>
<keyword evidence="2" id="KW-0813">Transport</keyword>
<dbReference type="PROSITE" id="PS51098">
    <property type="entry name" value="PTS_EIIB_TYPE_1"/>
    <property type="match status" value="1"/>
</dbReference>
<sequence>MKDYKSTAEEIIREIGKNNIISAAHCATRLRIQVKDRNIICDENVQKIDQVKGVFYNSGQYQVILGTGIVNKVYEAFMDVTQAKEVDHRTVANNDAGKLKTALRNLSDVFVPIVPILGATGLFLGLKGVLFNATVLGMMGMSLQNVPESFTTIMTILCDTAFAFLAAFICWSAFKKFGGTPIIGFLIGLMLVSPALPNAYAVAYGSAEPIYGNRSPR</sequence>
<dbReference type="InterPro" id="IPR003352">
    <property type="entry name" value="PTS_EIIC"/>
</dbReference>
<reference evidence="14 15" key="1">
    <citation type="submission" date="2024-10" db="EMBL/GenBank/DDBJ databases">
        <authorList>
            <person name="Yibar A."/>
            <person name="Saticioglu I.B."/>
            <person name="Duman M."/>
            <person name="Ajmi N."/>
            <person name="Gurler F."/>
            <person name="Ay H."/>
            <person name="Onuk E."/>
            <person name="Guler S."/>
            <person name="Romalde J.L."/>
        </authorList>
    </citation>
    <scope>NUCLEOTIDE SEQUENCE [LARGE SCALE GENOMIC DNA]</scope>
    <source>
        <strain evidence="14 15">14-MA-B</strain>
    </source>
</reference>
<keyword evidence="6" id="KW-0598">Phosphotransferase system</keyword>
<evidence type="ECO:0000313" key="15">
    <source>
        <dbReference type="Proteomes" id="UP001607151"/>
    </source>
</evidence>
<keyword evidence="15" id="KW-1185">Reference proteome</keyword>
<evidence type="ECO:0000256" key="2">
    <source>
        <dbReference type="ARBA" id="ARBA00022448"/>
    </source>
</evidence>
<comment type="subcellular location">
    <subcellularLocation>
        <location evidence="1">Cell membrane</location>
        <topology evidence="1">Multi-pass membrane protein</topology>
    </subcellularLocation>
</comment>
<evidence type="ECO:0000256" key="7">
    <source>
        <dbReference type="ARBA" id="ARBA00022692"/>
    </source>
</evidence>
<keyword evidence="3" id="KW-1003">Cell membrane</keyword>
<evidence type="ECO:0000259" key="13">
    <source>
        <dbReference type="PROSITE" id="PS51098"/>
    </source>
</evidence>
<feature type="domain" description="PTS EIIB type-1" evidence="13">
    <location>
        <begin position="4"/>
        <end position="87"/>
    </location>
</feature>
<feature type="transmembrane region" description="Helical" evidence="12">
    <location>
        <begin position="183"/>
        <end position="207"/>
    </location>
</feature>
<dbReference type="Pfam" id="PF00367">
    <property type="entry name" value="PTS_EIIB"/>
    <property type="match status" value="1"/>
</dbReference>
<dbReference type="SUPFAM" id="SSF55604">
    <property type="entry name" value="Glucose permease domain IIB"/>
    <property type="match status" value="1"/>
</dbReference>
<keyword evidence="8" id="KW-0418">Kinase</keyword>
<dbReference type="EMBL" id="JBIHSN010000003">
    <property type="protein sequence ID" value="MFH0267124.1"/>
    <property type="molecule type" value="Genomic_DNA"/>
</dbReference>
<dbReference type="PROSITE" id="PS01035">
    <property type="entry name" value="PTS_EIIB_TYPE_1_CYS"/>
    <property type="match status" value="1"/>
</dbReference>
<dbReference type="RefSeq" id="WP_394608658.1">
    <property type="nucleotide sequence ID" value="NZ_JBIHSN010000003.1"/>
</dbReference>
<gene>
    <name evidence="14" type="ORF">ACGRQ9_16900</name>
</gene>
<dbReference type="Proteomes" id="UP001607151">
    <property type="component" value="Unassembled WGS sequence"/>
</dbReference>
<keyword evidence="10 12" id="KW-0472">Membrane</keyword>
<dbReference type="PANTHER" id="PTHR30175:SF7">
    <property type="entry name" value="NEGATIVE REGULATOR OF SACY ACTIVITY"/>
    <property type="match status" value="1"/>
</dbReference>
<evidence type="ECO:0000256" key="9">
    <source>
        <dbReference type="ARBA" id="ARBA00022989"/>
    </source>
</evidence>
<organism evidence="14 15">
    <name type="scientific">Vibrio rumoiensis</name>
    <dbReference type="NCBI Taxonomy" id="76258"/>
    <lineage>
        <taxon>Bacteria</taxon>
        <taxon>Pseudomonadati</taxon>
        <taxon>Pseudomonadota</taxon>
        <taxon>Gammaproteobacteria</taxon>
        <taxon>Vibrionales</taxon>
        <taxon>Vibrionaceae</taxon>
        <taxon>Vibrio</taxon>
    </lineage>
</organism>
<evidence type="ECO:0000256" key="8">
    <source>
        <dbReference type="ARBA" id="ARBA00022777"/>
    </source>
</evidence>
<name>A0ABW7IZM8_9VIBR</name>
<dbReference type="InterPro" id="IPR036878">
    <property type="entry name" value="Glu_permease_IIB"/>
</dbReference>
<evidence type="ECO:0000256" key="11">
    <source>
        <dbReference type="PROSITE-ProRule" id="PRU00421"/>
    </source>
</evidence>
<dbReference type="Gene3D" id="3.30.1360.60">
    <property type="entry name" value="Glucose permease domain IIB"/>
    <property type="match status" value="1"/>
</dbReference>
<keyword evidence="5" id="KW-0808">Transferase</keyword>
<evidence type="ECO:0000256" key="5">
    <source>
        <dbReference type="ARBA" id="ARBA00022679"/>
    </source>
</evidence>
<feature type="active site" description="Phosphocysteine intermediate; for EIIB activity" evidence="11">
    <location>
        <position position="26"/>
    </location>
</feature>
<dbReference type="InterPro" id="IPR018113">
    <property type="entry name" value="PTrfase_EIIB_Cys"/>
</dbReference>
<evidence type="ECO:0000256" key="10">
    <source>
        <dbReference type="ARBA" id="ARBA00023136"/>
    </source>
</evidence>
<dbReference type="Pfam" id="PF02378">
    <property type="entry name" value="PTS_EIIC"/>
    <property type="match status" value="1"/>
</dbReference>
<proteinExistence type="predicted"/>
<dbReference type="PANTHER" id="PTHR30175">
    <property type="entry name" value="PHOSPHOTRANSFERASE SYSTEM TRANSPORT PROTEIN"/>
    <property type="match status" value="1"/>
</dbReference>
<evidence type="ECO:0000256" key="4">
    <source>
        <dbReference type="ARBA" id="ARBA00022597"/>
    </source>
</evidence>
<keyword evidence="7 12" id="KW-0812">Transmembrane</keyword>
<comment type="caution">
    <text evidence="14">The sequence shown here is derived from an EMBL/GenBank/DDBJ whole genome shotgun (WGS) entry which is preliminary data.</text>
</comment>
<accession>A0ABW7IZM8</accession>
<dbReference type="InterPro" id="IPR050558">
    <property type="entry name" value="PTS_Sugar-Specific_Components"/>
</dbReference>
<protein>
    <submittedName>
        <fullName evidence="14">PTS transporter subunit EIIC</fullName>
    </submittedName>
</protein>
<evidence type="ECO:0000256" key="1">
    <source>
        <dbReference type="ARBA" id="ARBA00004651"/>
    </source>
</evidence>
<feature type="transmembrane region" description="Helical" evidence="12">
    <location>
        <begin position="150"/>
        <end position="171"/>
    </location>
</feature>
<feature type="transmembrane region" description="Helical" evidence="12">
    <location>
        <begin position="109"/>
        <end position="130"/>
    </location>
</feature>
<dbReference type="InterPro" id="IPR001996">
    <property type="entry name" value="PTS_IIB_1"/>
</dbReference>
<evidence type="ECO:0000256" key="12">
    <source>
        <dbReference type="SAM" id="Phobius"/>
    </source>
</evidence>
<keyword evidence="4" id="KW-0762">Sugar transport</keyword>